<dbReference type="PIRSF" id="PIRSF001892">
    <property type="entry name" value="CyaE"/>
    <property type="match status" value="1"/>
</dbReference>
<dbReference type="Proteomes" id="UP000295063">
    <property type="component" value="Unassembled WGS sequence"/>
</dbReference>
<name>A0A4R1Q9F1_9FIRM</name>
<accession>A0A4R1Q9F1</accession>
<sequence length="424" mass="45506">MNKKKSVRNSAKLIAAVLVMLNASVAFAAPVELSLSDSVALALKNNPSIKMAQSDKDKSQWSVSEAQAGRMPTVSLGNSYSLKDHNPAGTDDLSGSLRMNWQLYSGGRVEGQIDQAKRGVGVADLGVEKTKQQLKLDTTTAYFTILQTKNLVEVNQQSVSNLQEHLNSVQAKYDVGVVAKSDVLRAEVELANAQQNLIKAQNNYDLAVAGLLNTMTIDPGTELALTDTLSYNKYDKTLDDSLQAAQTRPDVAQAEENVKISETAVKMAKSGKLPSVSLSASNGWNGSVLPGSGDDDWSVGLSASWSIFDAGSTSAKVKQADALLDKAKEQLVQVKNSAALEVRQNYLSMQEAEKRIDTNKVAVGKAEEDLVIAREKYNAGVGTNLDVIDAQLALTQAKTNEIQALFDYNVNVAKIDKAIGLKAE</sequence>
<proteinExistence type="inferred from homology"/>
<keyword evidence="10" id="KW-0732">Signal</keyword>
<dbReference type="PANTHER" id="PTHR30026">
    <property type="entry name" value="OUTER MEMBRANE PROTEIN TOLC"/>
    <property type="match status" value="1"/>
</dbReference>
<feature type="signal peptide" evidence="10">
    <location>
        <begin position="1"/>
        <end position="28"/>
    </location>
</feature>
<comment type="subcellular location">
    <subcellularLocation>
        <location evidence="1">Cell outer membrane</location>
    </subcellularLocation>
</comment>
<keyword evidence="8" id="KW-0175">Coiled coil</keyword>
<keyword evidence="6" id="KW-0472">Membrane</keyword>
<dbReference type="EMBL" id="SLUI01000003">
    <property type="protein sequence ID" value="TCL38547.1"/>
    <property type="molecule type" value="Genomic_DNA"/>
</dbReference>
<keyword evidence="3" id="KW-0813">Transport</keyword>
<evidence type="ECO:0000256" key="8">
    <source>
        <dbReference type="SAM" id="Coils"/>
    </source>
</evidence>
<dbReference type="Pfam" id="PF02321">
    <property type="entry name" value="OEP"/>
    <property type="match status" value="2"/>
</dbReference>
<dbReference type="GO" id="GO:0009279">
    <property type="term" value="C:cell outer membrane"/>
    <property type="evidence" value="ECO:0007669"/>
    <property type="project" value="UniProtKB-SubCell"/>
</dbReference>
<evidence type="ECO:0000256" key="3">
    <source>
        <dbReference type="ARBA" id="ARBA00022448"/>
    </source>
</evidence>
<dbReference type="GO" id="GO:1990281">
    <property type="term" value="C:efflux pump complex"/>
    <property type="evidence" value="ECO:0007669"/>
    <property type="project" value="TreeGrafter"/>
</dbReference>
<evidence type="ECO:0000256" key="4">
    <source>
        <dbReference type="ARBA" id="ARBA00022452"/>
    </source>
</evidence>
<gene>
    <name evidence="11" type="ORF">EV210_10319</name>
</gene>
<evidence type="ECO:0000256" key="9">
    <source>
        <dbReference type="SAM" id="MobiDB-lite"/>
    </source>
</evidence>
<keyword evidence="7" id="KW-0998">Cell outer membrane</keyword>
<dbReference type="OrthoDB" id="6395775at2"/>
<dbReference type="PANTHER" id="PTHR30026:SF20">
    <property type="entry name" value="OUTER MEMBRANE PROTEIN TOLC"/>
    <property type="match status" value="1"/>
</dbReference>
<feature type="region of interest" description="Disordered" evidence="9">
    <location>
        <begin position="74"/>
        <end position="93"/>
    </location>
</feature>
<keyword evidence="5" id="KW-0812">Transmembrane</keyword>
<dbReference type="GO" id="GO:0015288">
    <property type="term" value="F:porin activity"/>
    <property type="evidence" value="ECO:0007669"/>
    <property type="project" value="TreeGrafter"/>
</dbReference>
<evidence type="ECO:0000256" key="2">
    <source>
        <dbReference type="ARBA" id="ARBA00007613"/>
    </source>
</evidence>
<evidence type="ECO:0000256" key="5">
    <source>
        <dbReference type="ARBA" id="ARBA00022692"/>
    </source>
</evidence>
<evidence type="ECO:0000256" key="1">
    <source>
        <dbReference type="ARBA" id="ARBA00004442"/>
    </source>
</evidence>
<dbReference type="InterPro" id="IPR003423">
    <property type="entry name" value="OMP_efflux"/>
</dbReference>
<evidence type="ECO:0000313" key="11">
    <source>
        <dbReference type="EMBL" id="TCL38547.1"/>
    </source>
</evidence>
<dbReference type="RefSeq" id="WP_132076463.1">
    <property type="nucleotide sequence ID" value="NZ_SLUI01000003.1"/>
</dbReference>
<protein>
    <submittedName>
        <fullName evidence="11">TolC family type I secretion outer membrane protein</fullName>
    </submittedName>
</protein>
<feature type="chain" id="PRO_5020728895" evidence="10">
    <location>
        <begin position="29"/>
        <end position="424"/>
    </location>
</feature>
<feature type="coiled-coil region" evidence="8">
    <location>
        <begin position="317"/>
        <end position="369"/>
    </location>
</feature>
<dbReference type="SUPFAM" id="SSF56954">
    <property type="entry name" value="Outer membrane efflux proteins (OEP)"/>
    <property type="match status" value="1"/>
</dbReference>
<dbReference type="InterPro" id="IPR051906">
    <property type="entry name" value="TolC-like"/>
</dbReference>
<comment type="similarity">
    <text evidence="2">Belongs to the outer membrane factor (OMF) (TC 1.B.17) family.</text>
</comment>
<comment type="caution">
    <text evidence="11">The sequence shown here is derived from an EMBL/GenBank/DDBJ whole genome shotgun (WGS) entry which is preliminary data.</text>
</comment>
<dbReference type="AlphaFoldDB" id="A0A4R1Q9F1"/>
<evidence type="ECO:0000313" key="12">
    <source>
        <dbReference type="Proteomes" id="UP000295063"/>
    </source>
</evidence>
<dbReference type="Gene3D" id="1.20.1600.10">
    <property type="entry name" value="Outer membrane efflux proteins (OEP)"/>
    <property type="match status" value="1"/>
</dbReference>
<keyword evidence="12" id="KW-1185">Reference proteome</keyword>
<evidence type="ECO:0000256" key="6">
    <source>
        <dbReference type="ARBA" id="ARBA00023136"/>
    </source>
</evidence>
<evidence type="ECO:0000256" key="7">
    <source>
        <dbReference type="ARBA" id="ARBA00023237"/>
    </source>
</evidence>
<organism evidence="11 12">
    <name type="scientific">Anaerospora hongkongensis</name>
    <dbReference type="NCBI Taxonomy" id="244830"/>
    <lineage>
        <taxon>Bacteria</taxon>
        <taxon>Bacillati</taxon>
        <taxon>Bacillota</taxon>
        <taxon>Negativicutes</taxon>
        <taxon>Selenomonadales</taxon>
        <taxon>Sporomusaceae</taxon>
        <taxon>Anaerospora</taxon>
    </lineage>
</organism>
<dbReference type="GO" id="GO:0015562">
    <property type="term" value="F:efflux transmembrane transporter activity"/>
    <property type="evidence" value="ECO:0007669"/>
    <property type="project" value="InterPro"/>
</dbReference>
<evidence type="ECO:0000256" key="10">
    <source>
        <dbReference type="SAM" id="SignalP"/>
    </source>
</evidence>
<reference evidence="11 12" key="1">
    <citation type="submission" date="2019-03" db="EMBL/GenBank/DDBJ databases">
        <title>Genomic Encyclopedia of Type Strains, Phase IV (KMG-IV): sequencing the most valuable type-strain genomes for metagenomic binning, comparative biology and taxonomic classification.</title>
        <authorList>
            <person name="Goeker M."/>
        </authorList>
    </citation>
    <scope>NUCLEOTIDE SEQUENCE [LARGE SCALE GENOMIC DNA]</scope>
    <source>
        <strain evidence="11 12">DSM 15969</strain>
    </source>
</reference>
<keyword evidence="4" id="KW-1134">Transmembrane beta strand</keyword>
<dbReference type="InterPro" id="IPR028351">
    <property type="entry name" value="CyaE"/>
</dbReference>